<feature type="transmembrane region" description="Helical" evidence="6">
    <location>
        <begin position="243"/>
        <end position="263"/>
    </location>
</feature>
<keyword evidence="4 6" id="KW-1133">Transmembrane helix</keyword>
<dbReference type="GO" id="GO:0005886">
    <property type="term" value="C:plasma membrane"/>
    <property type="evidence" value="ECO:0007669"/>
    <property type="project" value="UniProtKB-SubCell"/>
</dbReference>
<dbReference type="InterPro" id="IPR036259">
    <property type="entry name" value="MFS_trans_sf"/>
</dbReference>
<evidence type="ECO:0000313" key="11">
    <source>
        <dbReference type="Proteomes" id="UP000254589"/>
    </source>
</evidence>
<evidence type="ECO:0000256" key="3">
    <source>
        <dbReference type="ARBA" id="ARBA00022692"/>
    </source>
</evidence>
<dbReference type="RefSeq" id="WP_052266746.1">
    <property type="nucleotide sequence ID" value="NZ_CP010310.2"/>
</dbReference>
<comment type="subcellular location">
    <subcellularLocation>
        <location evidence="1">Cell membrane</location>
        <topology evidence="1">Multi-pass membrane protein</topology>
    </subcellularLocation>
</comment>
<dbReference type="Proteomes" id="UP000254589">
    <property type="component" value="Unassembled WGS sequence"/>
</dbReference>
<keyword evidence="5 6" id="KW-0472">Membrane</keyword>
<dbReference type="PANTHER" id="PTHR23513">
    <property type="entry name" value="INTEGRAL MEMBRANE EFFLUX PROTEIN-RELATED"/>
    <property type="match status" value="1"/>
</dbReference>
<evidence type="ECO:0000313" key="10">
    <source>
        <dbReference type="Proteomes" id="UP000035086"/>
    </source>
</evidence>
<evidence type="ECO:0000256" key="5">
    <source>
        <dbReference type="ARBA" id="ARBA00023136"/>
    </source>
</evidence>
<feature type="transmembrane region" description="Helical" evidence="6">
    <location>
        <begin position="42"/>
        <end position="62"/>
    </location>
</feature>
<dbReference type="EMBL" id="CP010310">
    <property type="protein sequence ID" value="APD13623.1"/>
    <property type="molecule type" value="Genomic_DNA"/>
</dbReference>
<feature type="transmembrane region" description="Helical" evidence="6">
    <location>
        <begin position="12"/>
        <end position="30"/>
    </location>
</feature>
<gene>
    <name evidence="9" type="ORF">NCTC13159_03680</name>
    <name evidence="8" type="ORF">RO07_03030</name>
</gene>
<feature type="transmembrane region" description="Helical" evidence="6">
    <location>
        <begin position="157"/>
        <end position="178"/>
    </location>
</feature>
<dbReference type="InterPro" id="IPR011701">
    <property type="entry name" value="MFS"/>
</dbReference>
<reference evidence="10" key="1">
    <citation type="submission" date="2014-12" db="EMBL/GenBank/DDBJ databases">
        <title>Complete Genome Sequencing of Pandoraea pulmonicola DSM 16583.</title>
        <authorList>
            <person name="Chan K.-G."/>
        </authorList>
    </citation>
    <scope>NUCLEOTIDE SEQUENCE [LARGE SCALE GENOMIC DNA]</scope>
    <source>
        <strain evidence="10">DSM 16583</strain>
    </source>
</reference>
<feature type="domain" description="Major facilitator superfamily (MFS) profile" evidence="7">
    <location>
        <begin position="209"/>
        <end position="400"/>
    </location>
</feature>
<keyword evidence="3 6" id="KW-0812">Transmembrane</keyword>
<proteinExistence type="predicted"/>
<dbReference type="Pfam" id="PF07690">
    <property type="entry name" value="MFS_1"/>
    <property type="match status" value="1"/>
</dbReference>
<feature type="transmembrane region" description="Helical" evidence="6">
    <location>
        <begin position="369"/>
        <end position="386"/>
    </location>
</feature>
<dbReference type="KEGG" id="ppul:RO07_03030"/>
<dbReference type="AlphaFoldDB" id="A0AAJ4ZF10"/>
<dbReference type="PANTHER" id="PTHR23513:SF6">
    <property type="entry name" value="MAJOR FACILITATOR SUPERFAMILY ASSOCIATED DOMAIN-CONTAINING PROTEIN"/>
    <property type="match status" value="1"/>
</dbReference>
<evidence type="ECO:0000313" key="8">
    <source>
        <dbReference type="EMBL" id="APD13623.1"/>
    </source>
</evidence>
<organism evidence="9 11">
    <name type="scientific">Pandoraea pulmonicola</name>
    <dbReference type="NCBI Taxonomy" id="93221"/>
    <lineage>
        <taxon>Bacteria</taxon>
        <taxon>Pseudomonadati</taxon>
        <taxon>Pseudomonadota</taxon>
        <taxon>Betaproteobacteria</taxon>
        <taxon>Burkholderiales</taxon>
        <taxon>Burkholderiaceae</taxon>
        <taxon>Pandoraea</taxon>
    </lineage>
</organism>
<reference evidence="8" key="2">
    <citation type="submission" date="2016-11" db="EMBL/GenBank/DDBJ databases">
        <title>Complete Genome Sequencing of Pandoraea pulmonicola DSM 16583.</title>
        <authorList>
            <person name="Chan K.-G."/>
        </authorList>
    </citation>
    <scope>NUCLEOTIDE SEQUENCE</scope>
    <source>
        <strain evidence="8">DSM 16583</strain>
    </source>
</reference>
<feature type="transmembrane region" description="Helical" evidence="6">
    <location>
        <begin position="304"/>
        <end position="325"/>
    </location>
</feature>
<protein>
    <submittedName>
        <fullName evidence="9">Multidrug efflux system protein MdtL</fullName>
    </submittedName>
</protein>
<feature type="transmembrane region" description="Helical" evidence="6">
    <location>
        <begin position="83"/>
        <end position="108"/>
    </location>
</feature>
<reference evidence="9 11" key="3">
    <citation type="submission" date="2018-06" db="EMBL/GenBank/DDBJ databases">
        <authorList>
            <consortium name="Pathogen Informatics"/>
            <person name="Doyle S."/>
        </authorList>
    </citation>
    <scope>NUCLEOTIDE SEQUENCE [LARGE SCALE GENOMIC DNA]</scope>
    <source>
        <strain evidence="9 11">NCTC13159</strain>
    </source>
</reference>
<dbReference type="EMBL" id="UGSJ01000001">
    <property type="protein sequence ID" value="SUA92158.1"/>
    <property type="molecule type" value="Genomic_DNA"/>
</dbReference>
<dbReference type="Proteomes" id="UP000035086">
    <property type="component" value="Chromosome"/>
</dbReference>
<evidence type="ECO:0000259" key="7">
    <source>
        <dbReference type="PROSITE" id="PS50850"/>
    </source>
</evidence>
<dbReference type="PROSITE" id="PS50850">
    <property type="entry name" value="MFS"/>
    <property type="match status" value="1"/>
</dbReference>
<sequence>MSESLRDYCRLLGSRAVGAAILWIDFTLIFETLAFRWDANPMWIGFAMTLYGLPGIVVGPWLGSLADRHCPWRLLRWSYAARAVVSVGLWQAPTFGLFLGCIAMKGLVNVMPAPAEQQLFRRLLDDSRLAANAGRVTLIDQATKLVAPLVTVLTARAGIPGFSISALLGVAGLLLTTGKRLQPANSPQHGARARPIWRVFFSILGDNAVLRRVFIVTLCQAFVLGLYDAQLALLLKAQGFPDGTFGSIVGCTAAGAMIGAFLFQRIQRHIKTRPLLCVSCLLFGLTILTPAIMAYAAAPIPLPLMLSLWVGNGFAYGLGAMLTMVTFQRECPVESLGTLTSTGRSLQITLLILAPLVGGALSSAASIEFVFLLAGTFSIGLGLLAMRPLNGLPSPRSGTR</sequence>
<dbReference type="InterPro" id="IPR020846">
    <property type="entry name" value="MFS_dom"/>
</dbReference>
<keyword evidence="2" id="KW-1003">Cell membrane</keyword>
<evidence type="ECO:0000313" key="9">
    <source>
        <dbReference type="EMBL" id="SUA92158.1"/>
    </source>
</evidence>
<feature type="transmembrane region" description="Helical" evidence="6">
    <location>
        <begin position="275"/>
        <end position="298"/>
    </location>
</feature>
<feature type="transmembrane region" description="Helical" evidence="6">
    <location>
        <begin position="346"/>
        <end position="363"/>
    </location>
</feature>
<evidence type="ECO:0000256" key="4">
    <source>
        <dbReference type="ARBA" id="ARBA00022989"/>
    </source>
</evidence>
<evidence type="ECO:0000256" key="2">
    <source>
        <dbReference type="ARBA" id="ARBA00022475"/>
    </source>
</evidence>
<evidence type="ECO:0000256" key="1">
    <source>
        <dbReference type="ARBA" id="ARBA00004651"/>
    </source>
</evidence>
<name>A0AAJ4ZF10_PANPU</name>
<evidence type="ECO:0000256" key="6">
    <source>
        <dbReference type="SAM" id="Phobius"/>
    </source>
</evidence>
<dbReference type="Gene3D" id="1.20.1250.20">
    <property type="entry name" value="MFS general substrate transporter like domains"/>
    <property type="match status" value="1"/>
</dbReference>
<accession>A0AAJ4ZF10</accession>
<keyword evidence="10" id="KW-1185">Reference proteome</keyword>
<dbReference type="GO" id="GO:0022857">
    <property type="term" value="F:transmembrane transporter activity"/>
    <property type="evidence" value="ECO:0007669"/>
    <property type="project" value="InterPro"/>
</dbReference>
<dbReference type="SUPFAM" id="SSF103473">
    <property type="entry name" value="MFS general substrate transporter"/>
    <property type="match status" value="1"/>
</dbReference>